<dbReference type="Proteomes" id="UP000600565">
    <property type="component" value="Unassembled WGS sequence"/>
</dbReference>
<keyword evidence="1" id="KW-0812">Transmembrane</keyword>
<organism evidence="2 3">
    <name type="scientific">Solibacillus merdavium</name>
    <dbReference type="NCBI Taxonomy" id="2762218"/>
    <lineage>
        <taxon>Bacteria</taxon>
        <taxon>Bacillati</taxon>
        <taxon>Bacillota</taxon>
        <taxon>Bacilli</taxon>
        <taxon>Bacillales</taxon>
        <taxon>Caryophanaceae</taxon>
        <taxon>Solibacillus</taxon>
    </lineage>
</organism>
<dbReference type="EMBL" id="JACSPW010000035">
    <property type="protein sequence ID" value="MBD8035064.1"/>
    <property type="molecule type" value="Genomic_DNA"/>
</dbReference>
<dbReference type="Pfam" id="PF15980">
    <property type="entry name" value="ComGF"/>
    <property type="match status" value="1"/>
</dbReference>
<reference evidence="2 3" key="1">
    <citation type="submission" date="2020-08" db="EMBL/GenBank/DDBJ databases">
        <title>A Genomic Blueprint of the Chicken Gut Microbiome.</title>
        <authorList>
            <person name="Gilroy R."/>
            <person name="Ravi A."/>
            <person name="Getino M."/>
            <person name="Pursley I."/>
            <person name="Horton D.L."/>
            <person name="Alikhan N.-F."/>
            <person name="Baker D."/>
            <person name="Gharbi K."/>
            <person name="Hall N."/>
            <person name="Watson M."/>
            <person name="Adriaenssens E.M."/>
            <person name="Foster-Nyarko E."/>
            <person name="Jarju S."/>
            <person name="Secka A."/>
            <person name="Antonio M."/>
            <person name="Oren A."/>
            <person name="Chaudhuri R."/>
            <person name="La Ragione R.M."/>
            <person name="Hildebrand F."/>
            <person name="Pallen M.J."/>
        </authorList>
    </citation>
    <scope>NUCLEOTIDE SEQUENCE [LARGE SCALE GENOMIC DNA]</scope>
    <source>
        <strain evidence="2 3">Sa1YVA6</strain>
    </source>
</reference>
<proteinExistence type="predicted"/>
<evidence type="ECO:0000313" key="2">
    <source>
        <dbReference type="EMBL" id="MBD8035064.1"/>
    </source>
</evidence>
<gene>
    <name evidence="2" type="ORF">H9632_18580</name>
</gene>
<dbReference type="NCBIfam" id="NF041002">
    <property type="entry name" value="pilin_ComGF"/>
    <property type="match status" value="1"/>
</dbReference>
<dbReference type="InterPro" id="IPR016977">
    <property type="entry name" value="ComGF"/>
</dbReference>
<accession>A0ABR8XT72</accession>
<name>A0ABR8XT72_9BACL</name>
<comment type="caution">
    <text evidence="2">The sequence shown here is derived from an EMBL/GenBank/DDBJ whole genome shotgun (WGS) entry which is preliminary data.</text>
</comment>
<feature type="transmembrane region" description="Helical" evidence="1">
    <location>
        <begin position="20"/>
        <end position="39"/>
    </location>
</feature>
<sequence length="152" mass="17810">MHMRRARLNESGFTLLESLFQLTVFGLFASISLLILIWVHDIQQIKKMKNEVNWEFFVYDLHQYNMNSISGKLYNSSTLQLEMLNDPKDRLFVFDKSELHLRKRSNKGGNEILLPFVDKWHLEGVGNDLKMKVVMQDGTERERSLVLPLGPK</sequence>
<keyword evidence="1" id="KW-0472">Membrane</keyword>
<evidence type="ECO:0000313" key="3">
    <source>
        <dbReference type="Proteomes" id="UP000600565"/>
    </source>
</evidence>
<protein>
    <submittedName>
        <fullName evidence="2">ComGF family competence protein</fullName>
    </submittedName>
</protein>
<keyword evidence="3" id="KW-1185">Reference proteome</keyword>
<keyword evidence="1" id="KW-1133">Transmembrane helix</keyword>
<evidence type="ECO:0000256" key="1">
    <source>
        <dbReference type="SAM" id="Phobius"/>
    </source>
</evidence>